<dbReference type="Pfam" id="PF00019">
    <property type="entry name" value="TGF_beta"/>
    <property type="match status" value="1"/>
</dbReference>
<dbReference type="InterPro" id="IPR015615">
    <property type="entry name" value="TGF-beta-rel"/>
</dbReference>
<evidence type="ECO:0000256" key="6">
    <source>
        <dbReference type="ARBA" id="ARBA00023157"/>
    </source>
</evidence>
<dbReference type="InterPro" id="IPR017948">
    <property type="entry name" value="TGFb_CS"/>
</dbReference>
<comment type="similarity">
    <text evidence="2 8">Belongs to the TGF-beta family.</text>
</comment>
<evidence type="ECO:0000256" key="8">
    <source>
        <dbReference type="RuleBase" id="RU000354"/>
    </source>
</evidence>
<dbReference type="PROSITE" id="PS00250">
    <property type="entry name" value="TGF_BETA_1"/>
    <property type="match status" value="1"/>
</dbReference>
<dbReference type="Gene3D" id="2.10.90.10">
    <property type="entry name" value="Cystine-knot cytokines"/>
    <property type="match status" value="1"/>
</dbReference>
<dbReference type="SMART" id="SM00204">
    <property type="entry name" value="TGFB"/>
    <property type="match status" value="1"/>
</dbReference>
<dbReference type="Pfam" id="PF00688">
    <property type="entry name" value="TGFb_propeptide"/>
    <property type="match status" value="1"/>
</dbReference>
<evidence type="ECO:0000259" key="10">
    <source>
        <dbReference type="PROSITE" id="PS51362"/>
    </source>
</evidence>
<keyword evidence="12" id="KW-1185">Reference proteome</keyword>
<evidence type="ECO:0000313" key="12">
    <source>
        <dbReference type="Proteomes" id="UP001497623"/>
    </source>
</evidence>
<dbReference type="GO" id="GO:0008083">
    <property type="term" value="F:growth factor activity"/>
    <property type="evidence" value="ECO:0007669"/>
    <property type="project" value="UniProtKB-KW"/>
</dbReference>
<keyword evidence="9" id="KW-0812">Transmembrane</keyword>
<dbReference type="InterPro" id="IPR001839">
    <property type="entry name" value="TGF-b_C"/>
</dbReference>
<evidence type="ECO:0000256" key="3">
    <source>
        <dbReference type="ARBA" id="ARBA00022525"/>
    </source>
</evidence>
<feature type="domain" description="TGF-beta family profile" evidence="10">
    <location>
        <begin position="269"/>
        <end position="400"/>
    </location>
</feature>
<gene>
    <name evidence="11" type="ORF">MNOR_LOCUS2455</name>
</gene>
<keyword evidence="9" id="KW-0472">Membrane</keyword>
<dbReference type="SUPFAM" id="SSF57501">
    <property type="entry name" value="Cystine-knot cytokines"/>
    <property type="match status" value="1"/>
</dbReference>
<evidence type="ECO:0000256" key="1">
    <source>
        <dbReference type="ARBA" id="ARBA00004613"/>
    </source>
</evidence>
<evidence type="ECO:0000256" key="4">
    <source>
        <dbReference type="ARBA" id="ARBA00022729"/>
    </source>
</evidence>
<keyword evidence="9" id="KW-1133">Transmembrane helix</keyword>
<dbReference type="PANTHER" id="PTHR11848:SF310">
    <property type="entry name" value="PROTEIN 60A-RELATED"/>
    <property type="match status" value="1"/>
</dbReference>
<keyword evidence="6" id="KW-1015">Disulfide bond</keyword>
<proteinExistence type="inferred from homology"/>
<evidence type="ECO:0000256" key="9">
    <source>
        <dbReference type="SAM" id="Phobius"/>
    </source>
</evidence>
<evidence type="ECO:0000313" key="11">
    <source>
        <dbReference type="EMBL" id="CAL4062156.1"/>
    </source>
</evidence>
<comment type="subcellular location">
    <subcellularLocation>
        <location evidence="1">Secreted</location>
    </subcellularLocation>
</comment>
<keyword evidence="5 8" id="KW-0339">Growth factor</keyword>
<dbReference type="FunFam" id="2.10.90.10:FF:000001">
    <property type="entry name" value="Bone morphogenetic protein 4"/>
    <property type="match status" value="1"/>
</dbReference>
<evidence type="ECO:0000256" key="5">
    <source>
        <dbReference type="ARBA" id="ARBA00023030"/>
    </source>
</evidence>
<name>A0AAV2PR35_MEGNR</name>
<dbReference type="AlphaFoldDB" id="A0AAV2PR35"/>
<sequence>MERRCDILIHYIRMCLYLLALGAVGAMGAGLYVDDGNGRTVLADHLDAEETADLARHMLEVLDLPAPPDDRPRRHHHDRGHGSAPTWLKGVYDTLDDYGKIQTEELDDDQRATVNAADTIITFVTRDRPDGHPNHGANKKLYFDLSGVPLDHSILGAELRVYRHSWAPEPLALHVYMVTDNHGGEREVAQRILDKPGWAAVNITSPVLSWLLIPETNLGLRLSVTSIGYRHEQHFHEVGISGSHDEEDNRPFLVGFFGLPATYSKKKSRRTRSISLPTTPRRTYRSTLEHGIPDSLCQMKQLYVSFSDLGWEEWVIAPEGYDANYCEGRCEFPLQADMNATNHAIVQTLVKVIDGPEAGLPSACCAPTDLATIPVLYYAYNNKVVLKKYPKMIVKSCGCL</sequence>
<keyword evidence="7" id="KW-0325">Glycoprotein</keyword>
<dbReference type="CDD" id="cd13761">
    <property type="entry name" value="TGF_beta_BMP5_like"/>
    <property type="match status" value="1"/>
</dbReference>
<dbReference type="PANTHER" id="PTHR11848">
    <property type="entry name" value="TGF-BETA FAMILY"/>
    <property type="match status" value="1"/>
</dbReference>
<reference evidence="11 12" key="1">
    <citation type="submission" date="2024-05" db="EMBL/GenBank/DDBJ databases">
        <authorList>
            <person name="Wallberg A."/>
        </authorList>
    </citation>
    <scope>NUCLEOTIDE SEQUENCE [LARGE SCALE GENOMIC DNA]</scope>
</reference>
<organism evidence="11 12">
    <name type="scientific">Meganyctiphanes norvegica</name>
    <name type="common">Northern krill</name>
    <name type="synonym">Thysanopoda norvegica</name>
    <dbReference type="NCBI Taxonomy" id="48144"/>
    <lineage>
        <taxon>Eukaryota</taxon>
        <taxon>Metazoa</taxon>
        <taxon>Ecdysozoa</taxon>
        <taxon>Arthropoda</taxon>
        <taxon>Crustacea</taxon>
        <taxon>Multicrustacea</taxon>
        <taxon>Malacostraca</taxon>
        <taxon>Eumalacostraca</taxon>
        <taxon>Eucarida</taxon>
        <taxon>Euphausiacea</taxon>
        <taxon>Euphausiidae</taxon>
        <taxon>Meganyctiphanes</taxon>
    </lineage>
</organism>
<dbReference type="EMBL" id="CAXKWB010000752">
    <property type="protein sequence ID" value="CAL4062156.1"/>
    <property type="molecule type" value="Genomic_DNA"/>
</dbReference>
<dbReference type="Gene3D" id="2.60.120.970">
    <property type="match status" value="1"/>
</dbReference>
<evidence type="ECO:0000256" key="2">
    <source>
        <dbReference type="ARBA" id="ARBA00006656"/>
    </source>
</evidence>
<keyword evidence="3" id="KW-0964">Secreted</keyword>
<comment type="caution">
    <text evidence="11">The sequence shown here is derived from an EMBL/GenBank/DDBJ whole genome shotgun (WGS) entry which is preliminary data.</text>
</comment>
<dbReference type="InterPro" id="IPR029034">
    <property type="entry name" value="Cystine-knot_cytokine"/>
</dbReference>
<evidence type="ECO:0000256" key="7">
    <source>
        <dbReference type="ARBA" id="ARBA00023180"/>
    </source>
</evidence>
<dbReference type="GO" id="GO:0005125">
    <property type="term" value="F:cytokine activity"/>
    <property type="evidence" value="ECO:0007669"/>
    <property type="project" value="TreeGrafter"/>
</dbReference>
<dbReference type="InterPro" id="IPR001111">
    <property type="entry name" value="TGF-b_propeptide"/>
</dbReference>
<feature type="transmembrane region" description="Helical" evidence="9">
    <location>
        <begin position="12"/>
        <end position="33"/>
    </location>
</feature>
<protein>
    <recommendedName>
        <fullName evidence="10">TGF-beta family profile domain-containing protein</fullName>
    </recommendedName>
</protein>
<dbReference type="PROSITE" id="PS51362">
    <property type="entry name" value="TGF_BETA_2"/>
    <property type="match status" value="1"/>
</dbReference>
<keyword evidence="4" id="KW-0732">Signal</keyword>
<accession>A0AAV2PR35</accession>
<dbReference type="Proteomes" id="UP001497623">
    <property type="component" value="Unassembled WGS sequence"/>
</dbReference>
<dbReference type="GO" id="GO:0005615">
    <property type="term" value="C:extracellular space"/>
    <property type="evidence" value="ECO:0007669"/>
    <property type="project" value="TreeGrafter"/>
</dbReference>